<dbReference type="GeneID" id="19462044"/>
<sequence>MSPLALLVAVWLSLAAALNISHPHTVVERQMKQFIFVDYNEAFPNMKIDVSCDDTKKKILKTAWKESKLLAKAQTKHVKGYDYDLVHRTWLGEDWNRTLDFGLPNAIDINNRTRSISKAFKRIKLLYAGVMKSNTEILWWCQDPDDRCEPDSRGLATIAETWLDKKKGSTDSKHHTVWCEEFLKRETLGEQVARYDQNKPEQHVIDNFEENTAVTMFHETFHFPYLVSWPRIKDYTDDSDSAYQMAEVLGTTKAYRNAHSYAMDGLAIYIQQKFQLDSPPAPRWVIEGTKPPAWKLIDQRVP</sequence>
<keyword evidence="3" id="KW-0645">Protease</keyword>
<dbReference type="AlphaFoldDB" id="S3CPJ8"/>
<keyword evidence="1" id="KW-0732">Signal</keyword>
<dbReference type="Proteomes" id="UP000016922">
    <property type="component" value="Unassembled WGS sequence"/>
</dbReference>
<evidence type="ECO:0000313" key="3">
    <source>
        <dbReference type="EMBL" id="EPE27074.1"/>
    </source>
</evidence>
<dbReference type="GO" id="GO:0008237">
    <property type="term" value="F:metallopeptidase activity"/>
    <property type="evidence" value="ECO:0007669"/>
    <property type="project" value="UniProtKB-KW"/>
</dbReference>
<reference evidence="3 4" key="1">
    <citation type="journal article" date="2013" name="BMC Genomics">
        <title>Genomics-driven discovery of the pneumocandin biosynthetic gene cluster in the fungus Glarea lozoyensis.</title>
        <authorList>
            <person name="Chen L."/>
            <person name="Yue Q."/>
            <person name="Zhang X."/>
            <person name="Xiang M."/>
            <person name="Wang C."/>
            <person name="Li S."/>
            <person name="Che Y."/>
            <person name="Ortiz-Lopez F.J."/>
            <person name="Bills G.F."/>
            <person name="Liu X."/>
            <person name="An Z."/>
        </authorList>
    </citation>
    <scope>NUCLEOTIDE SEQUENCE [LARGE SCALE GENOMIC DNA]</scope>
    <source>
        <strain evidence="4">ATCC 20868 / MF5171</strain>
    </source>
</reference>
<dbReference type="KEGG" id="glz:GLAREA_02988"/>
<feature type="domain" description="Putative peptidase" evidence="2">
    <location>
        <begin position="12"/>
        <end position="269"/>
    </location>
</feature>
<dbReference type="InterPro" id="IPR024079">
    <property type="entry name" value="MetalloPept_cat_dom_sf"/>
</dbReference>
<protein>
    <submittedName>
        <fullName evidence="3">Metalloproteases (Zincins), catalytic</fullName>
    </submittedName>
</protein>
<name>S3CPJ8_GLAL2</name>
<gene>
    <name evidence="3" type="ORF">GLAREA_02988</name>
</gene>
<dbReference type="Gene3D" id="3.40.390.10">
    <property type="entry name" value="Collagenase (Catalytic Domain)"/>
    <property type="match status" value="1"/>
</dbReference>
<evidence type="ECO:0000313" key="4">
    <source>
        <dbReference type="Proteomes" id="UP000016922"/>
    </source>
</evidence>
<dbReference type="SUPFAM" id="SSF55486">
    <property type="entry name" value="Metalloproteases ('zincins'), catalytic domain"/>
    <property type="match status" value="1"/>
</dbReference>
<dbReference type="EMBL" id="KE145370">
    <property type="protein sequence ID" value="EPE27074.1"/>
    <property type="molecule type" value="Genomic_DNA"/>
</dbReference>
<evidence type="ECO:0000259" key="2">
    <source>
        <dbReference type="Pfam" id="PF13933"/>
    </source>
</evidence>
<dbReference type="HOGENOM" id="CLU_068923_1_0_1"/>
<feature type="chain" id="PRO_5004507517" evidence="1">
    <location>
        <begin position="18"/>
        <end position="302"/>
    </location>
</feature>
<dbReference type="GO" id="GO:0006508">
    <property type="term" value="P:proteolysis"/>
    <property type="evidence" value="ECO:0007669"/>
    <property type="project" value="UniProtKB-KW"/>
</dbReference>
<accession>S3CPJ8</accession>
<dbReference type="InterPro" id="IPR029482">
    <property type="entry name" value="HRXXH"/>
</dbReference>
<proteinExistence type="predicted"/>
<keyword evidence="3" id="KW-0378">Hydrolase</keyword>
<evidence type="ECO:0000256" key="1">
    <source>
        <dbReference type="SAM" id="SignalP"/>
    </source>
</evidence>
<dbReference type="RefSeq" id="XP_008086264.1">
    <property type="nucleotide sequence ID" value="XM_008088073.1"/>
</dbReference>
<keyword evidence="4" id="KW-1185">Reference proteome</keyword>
<feature type="signal peptide" evidence="1">
    <location>
        <begin position="1"/>
        <end position="17"/>
    </location>
</feature>
<organism evidence="3 4">
    <name type="scientific">Glarea lozoyensis (strain ATCC 20868 / MF5171)</name>
    <dbReference type="NCBI Taxonomy" id="1116229"/>
    <lineage>
        <taxon>Eukaryota</taxon>
        <taxon>Fungi</taxon>
        <taxon>Dikarya</taxon>
        <taxon>Ascomycota</taxon>
        <taxon>Pezizomycotina</taxon>
        <taxon>Leotiomycetes</taxon>
        <taxon>Helotiales</taxon>
        <taxon>Helotiaceae</taxon>
        <taxon>Glarea</taxon>
    </lineage>
</organism>
<dbReference type="Pfam" id="PF13933">
    <property type="entry name" value="HRXXH"/>
    <property type="match status" value="1"/>
</dbReference>
<keyword evidence="3" id="KW-0482">Metalloprotease</keyword>
<dbReference type="OrthoDB" id="1896086at2759"/>